<sequence>MPVTNYVELAGHLEHIPWITGLLYKLAVVSVEQQNFEDLAIQRYEKRKEEGSKRRDLFHYFTNEEGLEEMEVSRDQCLNEVFASIFAGGDTTSTVLGGVFFHLLANPSVLDRLRKEVDSEFPSGEGEPFDAVKLAGMPYLNAVINETLRLQPAVATSIQRTPVEGSGGKVIAGRWMPESTILYVPPYVLHRDSRYFSPSPDSFIPERWLDTIDGEGHRFTTDTSAFIPFSAGPANCVGKNLALLEMRMVVATMVQKFDMKFAARYDPRKWEEDLQDFFVMKVGKLPVVLNVRE</sequence>
<reference evidence="9" key="1">
    <citation type="submission" date="2016-06" db="EMBL/GenBank/DDBJ databases">
        <title>Draft Genome sequence of the fungus Inonotus baumii.</title>
        <authorList>
            <person name="Zhu H."/>
            <person name="Lin W."/>
        </authorList>
    </citation>
    <scope>NUCLEOTIDE SEQUENCE</scope>
    <source>
        <strain evidence="9">821</strain>
    </source>
</reference>
<feature type="binding site" description="axial binding residue" evidence="8">
    <location>
        <position position="236"/>
    </location>
    <ligand>
        <name>heme</name>
        <dbReference type="ChEBI" id="CHEBI:30413"/>
    </ligand>
    <ligandPart>
        <name>Fe</name>
        <dbReference type="ChEBI" id="CHEBI:18248"/>
    </ligandPart>
</feature>
<dbReference type="Pfam" id="PF00067">
    <property type="entry name" value="p450"/>
    <property type="match status" value="1"/>
</dbReference>
<keyword evidence="8" id="KW-0349">Heme</keyword>
<protein>
    <submittedName>
        <fullName evidence="9">High nitrogen upregulated cytochrome P450 monooxygenase 2</fullName>
    </submittedName>
</protein>
<dbReference type="OrthoDB" id="6692864at2759"/>
<dbReference type="InterPro" id="IPR050121">
    <property type="entry name" value="Cytochrome_P450_monoxygenase"/>
</dbReference>
<dbReference type="GO" id="GO:0020037">
    <property type="term" value="F:heme binding"/>
    <property type="evidence" value="ECO:0007669"/>
    <property type="project" value="InterPro"/>
</dbReference>
<keyword evidence="5" id="KW-0560">Oxidoreductase</keyword>
<dbReference type="SUPFAM" id="SSF48264">
    <property type="entry name" value="Cytochrome P450"/>
    <property type="match status" value="1"/>
</dbReference>
<evidence type="ECO:0000313" key="9">
    <source>
        <dbReference type="EMBL" id="OCB89806.1"/>
    </source>
</evidence>
<dbReference type="EMBL" id="LNZH02000148">
    <property type="protein sequence ID" value="OCB89806.1"/>
    <property type="molecule type" value="Genomic_DNA"/>
</dbReference>
<organism evidence="9 10">
    <name type="scientific">Sanghuangporus baumii</name>
    <name type="common">Phellinus baumii</name>
    <dbReference type="NCBI Taxonomy" id="108892"/>
    <lineage>
        <taxon>Eukaryota</taxon>
        <taxon>Fungi</taxon>
        <taxon>Dikarya</taxon>
        <taxon>Basidiomycota</taxon>
        <taxon>Agaricomycotina</taxon>
        <taxon>Agaricomycetes</taxon>
        <taxon>Hymenochaetales</taxon>
        <taxon>Hymenochaetaceae</taxon>
        <taxon>Sanghuangporus</taxon>
    </lineage>
</organism>
<name>A0A9Q5NAG9_SANBA</name>
<keyword evidence="7 9" id="KW-0503">Monooxygenase</keyword>
<evidence type="ECO:0000256" key="6">
    <source>
        <dbReference type="ARBA" id="ARBA00023004"/>
    </source>
</evidence>
<dbReference type="InterPro" id="IPR036396">
    <property type="entry name" value="Cyt_P450_sf"/>
</dbReference>
<keyword evidence="10" id="KW-1185">Reference proteome</keyword>
<dbReference type="PRINTS" id="PR00385">
    <property type="entry name" value="P450"/>
</dbReference>
<dbReference type="Gene3D" id="1.10.630.10">
    <property type="entry name" value="Cytochrome P450"/>
    <property type="match status" value="1"/>
</dbReference>
<comment type="caution">
    <text evidence="9">The sequence shown here is derived from an EMBL/GenBank/DDBJ whole genome shotgun (WGS) entry which is preliminary data.</text>
</comment>
<keyword evidence="4 8" id="KW-0479">Metal-binding</keyword>
<evidence type="ECO:0000256" key="8">
    <source>
        <dbReference type="PIRSR" id="PIRSR602401-1"/>
    </source>
</evidence>
<evidence type="ECO:0000256" key="5">
    <source>
        <dbReference type="ARBA" id="ARBA00023002"/>
    </source>
</evidence>
<comment type="similarity">
    <text evidence="3">Belongs to the cytochrome P450 family.</text>
</comment>
<dbReference type="GO" id="GO:0016705">
    <property type="term" value="F:oxidoreductase activity, acting on paired donors, with incorporation or reduction of molecular oxygen"/>
    <property type="evidence" value="ECO:0007669"/>
    <property type="project" value="InterPro"/>
</dbReference>
<evidence type="ECO:0000256" key="2">
    <source>
        <dbReference type="ARBA" id="ARBA00005179"/>
    </source>
</evidence>
<dbReference type="InterPro" id="IPR002401">
    <property type="entry name" value="Cyt_P450_E_grp-I"/>
</dbReference>
<dbReference type="PANTHER" id="PTHR24305:SF187">
    <property type="entry name" value="P450, PUTATIVE (EUROFUNG)-RELATED"/>
    <property type="match status" value="1"/>
</dbReference>
<dbReference type="PANTHER" id="PTHR24305">
    <property type="entry name" value="CYTOCHROME P450"/>
    <property type="match status" value="1"/>
</dbReference>
<dbReference type="AlphaFoldDB" id="A0A9Q5NAG9"/>
<dbReference type="GO" id="GO:0004497">
    <property type="term" value="F:monooxygenase activity"/>
    <property type="evidence" value="ECO:0007669"/>
    <property type="project" value="UniProtKB-KW"/>
</dbReference>
<evidence type="ECO:0000256" key="3">
    <source>
        <dbReference type="ARBA" id="ARBA00010617"/>
    </source>
</evidence>
<evidence type="ECO:0000313" key="10">
    <source>
        <dbReference type="Proteomes" id="UP000757232"/>
    </source>
</evidence>
<dbReference type="PRINTS" id="PR00463">
    <property type="entry name" value="EP450I"/>
</dbReference>
<evidence type="ECO:0000256" key="7">
    <source>
        <dbReference type="ARBA" id="ARBA00023033"/>
    </source>
</evidence>
<proteinExistence type="inferred from homology"/>
<dbReference type="Proteomes" id="UP000757232">
    <property type="component" value="Unassembled WGS sequence"/>
</dbReference>
<comment type="cofactor">
    <cofactor evidence="1 8">
        <name>heme</name>
        <dbReference type="ChEBI" id="CHEBI:30413"/>
    </cofactor>
</comment>
<evidence type="ECO:0000256" key="4">
    <source>
        <dbReference type="ARBA" id="ARBA00022723"/>
    </source>
</evidence>
<dbReference type="InterPro" id="IPR001128">
    <property type="entry name" value="Cyt_P450"/>
</dbReference>
<dbReference type="GO" id="GO:0005506">
    <property type="term" value="F:iron ion binding"/>
    <property type="evidence" value="ECO:0007669"/>
    <property type="project" value="InterPro"/>
</dbReference>
<evidence type="ECO:0000256" key="1">
    <source>
        <dbReference type="ARBA" id="ARBA00001971"/>
    </source>
</evidence>
<keyword evidence="6 8" id="KW-0408">Iron</keyword>
<comment type="pathway">
    <text evidence="2">Secondary metabolite biosynthesis.</text>
</comment>
<gene>
    <name evidence="9" type="ORF">A7U60_g2987</name>
</gene>
<accession>A0A9Q5NAG9</accession>